<name>A0ABP8ZPT6_9FLAO</name>
<gene>
    <name evidence="1" type="ORF">GCM10023230_08330</name>
</gene>
<dbReference type="RefSeq" id="WP_264544000.1">
    <property type="nucleotide sequence ID" value="NZ_BAABIP010000007.1"/>
</dbReference>
<evidence type="ECO:0008006" key="3">
    <source>
        <dbReference type="Google" id="ProtNLM"/>
    </source>
</evidence>
<evidence type="ECO:0000313" key="1">
    <source>
        <dbReference type="EMBL" id="GAA4761507.1"/>
    </source>
</evidence>
<comment type="caution">
    <text evidence="1">The sequence shown here is derived from an EMBL/GenBank/DDBJ whole genome shotgun (WGS) entry which is preliminary data.</text>
</comment>
<proteinExistence type="predicted"/>
<dbReference type="Gene3D" id="1.10.30.50">
    <property type="match status" value="1"/>
</dbReference>
<dbReference type="Proteomes" id="UP001500141">
    <property type="component" value="Unassembled WGS sequence"/>
</dbReference>
<evidence type="ECO:0000313" key="2">
    <source>
        <dbReference type="Proteomes" id="UP001500141"/>
    </source>
</evidence>
<protein>
    <recommendedName>
        <fullName evidence="3">TIGR02646 family protein</fullName>
    </recommendedName>
</protein>
<dbReference type="EMBL" id="BAABIP010000007">
    <property type="protein sequence ID" value="GAA4761507.1"/>
    <property type="molecule type" value="Genomic_DNA"/>
</dbReference>
<accession>A0ABP8ZPT6</accession>
<reference evidence="2" key="1">
    <citation type="journal article" date="2019" name="Int. J. Syst. Evol. Microbiol.">
        <title>The Global Catalogue of Microorganisms (GCM) 10K type strain sequencing project: providing services to taxonomists for standard genome sequencing and annotation.</title>
        <authorList>
            <consortium name="The Broad Institute Genomics Platform"/>
            <consortium name="The Broad Institute Genome Sequencing Center for Infectious Disease"/>
            <person name="Wu L."/>
            <person name="Ma J."/>
        </authorList>
    </citation>
    <scope>NUCLEOTIDE SEQUENCE [LARGE SCALE GENOMIC DNA]</scope>
    <source>
        <strain evidence="2">JCM 18198</strain>
    </source>
</reference>
<keyword evidence="2" id="KW-1185">Reference proteome</keyword>
<organism evidence="1 2">
    <name type="scientific">Flavobacterium hankyongi</name>
    <dbReference type="NCBI Taxonomy" id="1176532"/>
    <lineage>
        <taxon>Bacteria</taxon>
        <taxon>Pseudomonadati</taxon>
        <taxon>Bacteroidota</taxon>
        <taxon>Flavobacteriia</taxon>
        <taxon>Flavobacteriales</taxon>
        <taxon>Flavobacteriaceae</taxon>
        <taxon>Flavobacterium</taxon>
    </lineage>
</organism>
<sequence>MIRILKGDAPNKLVNSGSKKTKKDFEEYYKHVAEYNSGKKTIEADGAIYNSDEVREALEGIQKNKCCYCETKSTRSNCDIEHYRPKKAYSKSYGGTSLYPGYFWLAYDWDNLFLACQVCNQIFKNDFFPIEDENHRAQINSFSIAKEECHIVHPSFDAPENEIEYLESFPKGKTKKGKLSIAYLGFGSIEHGKQEGIEYSDKHKIRIRRLVEERDRYYHIMKNIYDAIKVLERKKLDSDETQILNNLKDELHKAQQKDAVWSSMIICAVKNDFKIVE</sequence>